<dbReference type="AlphaFoldDB" id="A0A4Q7DHI7"/>
<organism evidence="1 2">
    <name type="scientific">Candidatus Finniella inopinata</name>
    <dbReference type="NCBI Taxonomy" id="1696036"/>
    <lineage>
        <taxon>Bacteria</taxon>
        <taxon>Pseudomonadati</taxon>
        <taxon>Pseudomonadota</taxon>
        <taxon>Alphaproteobacteria</taxon>
        <taxon>Holosporales</taxon>
        <taxon>Candidatus Paracaedibacteraceae</taxon>
        <taxon>Candidatus Finniella</taxon>
    </lineage>
</organism>
<proteinExistence type="predicted"/>
<comment type="caution">
    <text evidence="1">The sequence shown here is derived from an EMBL/GenBank/DDBJ whole genome shotgun (WGS) entry which is preliminary data.</text>
</comment>
<keyword evidence="2" id="KW-1185">Reference proteome</keyword>
<dbReference type="OrthoDB" id="9801077at2"/>
<dbReference type="Proteomes" id="UP000293550">
    <property type="component" value="Unassembled WGS sequence"/>
</dbReference>
<accession>A0A4Q7DHI7</accession>
<protein>
    <submittedName>
        <fullName evidence="1">Uncharacterized protein</fullName>
    </submittedName>
</protein>
<reference evidence="1 2" key="1">
    <citation type="submission" date="2018-10" db="EMBL/GenBank/DDBJ databases">
        <title>An updated phylogeny of the Alphaproteobacteria reveals that the parasitic Rickettsiales and Holosporales have independent origins.</title>
        <authorList>
            <person name="Munoz-Gomez S.A."/>
            <person name="Hess S."/>
            <person name="Burger G."/>
            <person name="Lang B.F."/>
            <person name="Susko E."/>
            <person name="Slamovits C.H."/>
            <person name="Roger A.J."/>
        </authorList>
    </citation>
    <scope>NUCLEOTIDE SEQUENCE [LARGE SCALE GENOMIC DNA]</scope>
    <source>
        <strain evidence="1">HOLO01</strain>
    </source>
</reference>
<name>A0A4Q7DHI7_9PROT</name>
<evidence type="ECO:0000313" key="2">
    <source>
        <dbReference type="Proteomes" id="UP000293550"/>
    </source>
</evidence>
<sequence length="600" mass="69024">MKIKFILFIIIFLCSNVYAVEYIGQQDGARIKVFSKDDRGEYLPHRSRDLALPYTRNISSRLTDHANIDYNRTATEAERETIYKAMMGTVIVHGGYSYDKTTTGHVGYENHFNALKVIDESIKALWINVQSGAYLVSLDQITGDSCRQTLLTPHFVKWFYEALESYRHELNFFGGTASFDWFQRANVNYANASRRMKYDLGTEYSSNKKDVIHIHIQDENGLKMAVLKPKPTTDENRRNDWLVSLAAKAIGLIDVINPAIPVRIESGKLVITTYNFTHILEPYVGISPDSSSQNMNQLLQNVRSNEENEIKKKVYTLNIHSFARYFENNSVPTPTRIDDLQTFNSSIDVENLVKLIAFWQVFKIKDMHDGNILWTLRPDGKFAITCIDYNLCFDDPMRQQPPLSMLRQATQTIETKVQNRVGAISFTPLSQVFRHHNGSMPECLSEDSFNSVKRILTEQPTVRHAMHEFYKKVEGHPSGRSKKRSDFCAEVGKNITVYTPLEIRPVGECHPGGFCKLPVMPSRLGYKSIFVEKVYGQGAYISYQVRYLRDWVFSAQSSEDLSKERFFNSSAYPAIKMWDDGMLPFNQFFSDRYDQILPKD</sequence>
<dbReference type="EMBL" id="SCFB01000004">
    <property type="protein sequence ID" value="RZI46391.1"/>
    <property type="molecule type" value="Genomic_DNA"/>
</dbReference>
<evidence type="ECO:0000313" key="1">
    <source>
        <dbReference type="EMBL" id="RZI46391.1"/>
    </source>
</evidence>
<dbReference type="RefSeq" id="WP_130153499.1">
    <property type="nucleotide sequence ID" value="NZ_SCFB01000004.1"/>
</dbReference>
<gene>
    <name evidence="1" type="ORF">EQU50_02025</name>
</gene>